<sequence length="150" mass="16492">MSESDNSNASAPSFSERVIVAPRSRPDGIDGPPIEVSIDLQVLEPLYCMRQEEAAERLGVCLTSLKSACRKLGVMRWPYKKGGPSSARYNQDVTREGGSETASSIGESQGEAGVEDSPGPCARTCIDSRWLRWYMSATDDESVIYPYHQR</sequence>
<dbReference type="InterPro" id="IPR044607">
    <property type="entry name" value="RKD-like"/>
</dbReference>
<dbReference type="KEGG" id="gtt:GUITHDRAFT_111189"/>
<dbReference type="InterPro" id="IPR003035">
    <property type="entry name" value="RWP-RK_dom"/>
</dbReference>
<keyword evidence="3" id="KW-0175">Coiled coil</keyword>
<evidence type="ECO:0000256" key="6">
    <source>
        <dbReference type="ARBA" id="ARBA00023242"/>
    </source>
</evidence>
<accession>L1J3X7</accession>
<organism evidence="9">
    <name type="scientific">Guillardia theta (strain CCMP2712)</name>
    <name type="common">Cryptophyte</name>
    <dbReference type="NCBI Taxonomy" id="905079"/>
    <lineage>
        <taxon>Eukaryota</taxon>
        <taxon>Cryptophyceae</taxon>
        <taxon>Pyrenomonadales</taxon>
        <taxon>Geminigeraceae</taxon>
        <taxon>Guillardia</taxon>
    </lineage>
</organism>
<dbReference type="GO" id="GO:0003700">
    <property type="term" value="F:DNA-binding transcription factor activity"/>
    <property type="evidence" value="ECO:0007669"/>
    <property type="project" value="InterPro"/>
</dbReference>
<dbReference type="OrthoDB" id="1747617at2759"/>
<evidence type="ECO:0000256" key="7">
    <source>
        <dbReference type="SAM" id="MobiDB-lite"/>
    </source>
</evidence>
<evidence type="ECO:0000256" key="2">
    <source>
        <dbReference type="ARBA" id="ARBA00023015"/>
    </source>
</evidence>
<evidence type="ECO:0000313" key="11">
    <source>
        <dbReference type="Proteomes" id="UP000011087"/>
    </source>
</evidence>
<evidence type="ECO:0000256" key="4">
    <source>
        <dbReference type="ARBA" id="ARBA00023125"/>
    </source>
</evidence>
<keyword evidence="11" id="KW-1185">Reference proteome</keyword>
<dbReference type="Pfam" id="PF02042">
    <property type="entry name" value="RWP-RK"/>
    <property type="match status" value="1"/>
</dbReference>
<proteinExistence type="predicted"/>
<feature type="domain" description="RWP-RK" evidence="8">
    <location>
        <begin position="16"/>
        <end position="108"/>
    </location>
</feature>
<dbReference type="GeneID" id="17299448"/>
<evidence type="ECO:0000259" key="8">
    <source>
        <dbReference type="PROSITE" id="PS51519"/>
    </source>
</evidence>
<dbReference type="AlphaFoldDB" id="L1J3X7"/>
<dbReference type="PaxDb" id="55529-EKX42819"/>
<evidence type="ECO:0000256" key="5">
    <source>
        <dbReference type="ARBA" id="ARBA00023163"/>
    </source>
</evidence>
<evidence type="ECO:0000256" key="1">
    <source>
        <dbReference type="ARBA" id="ARBA00004049"/>
    </source>
</evidence>
<keyword evidence="2" id="KW-0805">Transcription regulation</keyword>
<dbReference type="EnsemblProtists" id="EKX42819">
    <property type="protein sequence ID" value="EKX42819"/>
    <property type="gene ID" value="GUITHDRAFT_111189"/>
</dbReference>
<reference evidence="9 11" key="1">
    <citation type="journal article" date="2012" name="Nature">
        <title>Algal genomes reveal evolutionary mosaicism and the fate of nucleomorphs.</title>
        <authorList>
            <consortium name="DOE Joint Genome Institute"/>
            <person name="Curtis B.A."/>
            <person name="Tanifuji G."/>
            <person name="Burki F."/>
            <person name="Gruber A."/>
            <person name="Irimia M."/>
            <person name="Maruyama S."/>
            <person name="Arias M.C."/>
            <person name="Ball S.G."/>
            <person name="Gile G.H."/>
            <person name="Hirakawa Y."/>
            <person name="Hopkins J.F."/>
            <person name="Kuo A."/>
            <person name="Rensing S.A."/>
            <person name="Schmutz J."/>
            <person name="Symeonidi A."/>
            <person name="Elias M."/>
            <person name="Eveleigh R.J."/>
            <person name="Herman E.K."/>
            <person name="Klute M.J."/>
            <person name="Nakayama T."/>
            <person name="Obornik M."/>
            <person name="Reyes-Prieto A."/>
            <person name="Armbrust E.V."/>
            <person name="Aves S.J."/>
            <person name="Beiko R.G."/>
            <person name="Coutinho P."/>
            <person name="Dacks J.B."/>
            <person name="Durnford D.G."/>
            <person name="Fast N.M."/>
            <person name="Green B.R."/>
            <person name="Grisdale C.J."/>
            <person name="Hempel F."/>
            <person name="Henrissat B."/>
            <person name="Hoppner M.P."/>
            <person name="Ishida K."/>
            <person name="Kim E."/>
            <person name="Koreny L."/>
            <person name="Kroth P.G."/>
            <person name="Liu Y."/>
            <person name="Malik S.B."/>
            <person name="Maier U.G."/>
            <person name="McRose D."/>
            <person name="Mock T."/>
            <person name="Neilson J.A."/>
            <person name="Onodera N.T."/>
            <person name="Poole A.M."/>
            <person name="Pritham E.J."/>
            <person name="Richards T.A."/>
            <person name="Rocap G."/>
            <person name="Roy S.W."/>
            <person name="Sarai C."/>
            <person name="Schaack S."/>
            <person name="Shirato S."/>
            <person name="Slamovits C.H."/>
            <person name="Spencer D.F."/>
            <person name="Suzuki S."/>
            <person name="Worden A.Z."/>
            <person name="Zauner S."/>
            <person name="Barry K."/>
            <person name="Bell C."/>
            <person name="Bharti A.K."/>
            <person name="Crow J.A."/>
            <person name="Grimwood J."/>
            <person name="Kramer R."/>
            <person name="Lindquist E."/>
            <person name="Lucas S."/>
            <person name="Salamov A."/>
            <person name="McFadden G.I."/>
            <person name="Lane C.E."/>
            <person name="Keeling P.J."/>
            <person name="Gray M.W."/>
            <person name="Grigoriev I.V."/>
            <person name="Archibald J.M."/>
        </authorList>
    </citation>
    <scope>NUCLEOTIDE SEQUENCE</scope>
    <source>
        <strain evidence="9 11">CCMP2712</strain>
    </source>
</reference>
<evidence type="ECO:0000313" key="9">
    <source>
        <dbReference type="EMBL" id="EKX42819.1"/>
    </source>
</evidence>
<keyword evidence="5" id="KW-0804">Transcription</keyword>
<evidence type="ECO:0000313" key="10">
    <source>
        <dbReference type="EnsemblProtists" id="EKX42819"/>
    </source>
</evidence>
<dbReference type="HOGENOM" id="CLU_092984_0_1_1"/>
<dbReference type="EMBL" id="JH993014">
    <property type="protein sequence ID" value="EKX42819.1"/>
    <property type="molecule type" value="Genomic_DNA"/>
</dbReference>
<protein>
    <recommendedName>
        <fullName evidence="8">RWP-RK domain-containing protein</fullName>
    </recommendedName>
</protein>
<keyword evidence="6" id="KW-0539">Nucleus</keyword>
<dbReference type="PROSITE" id="PS51519">
    <property type="entry name" value="RWP_RK"/>
    <property type="match status" value="1"/>
</dbReference>
<dbReference type="Proteomes" id="UP000011087">
    <property type="component" value="Unassembled WGS sequence"/>
</dbReference>
<name>L1J3X7_GUITC</name>
<dbReference type="PANTHER" id="PTHR46373">
    <property type="entry name" value="PROTEIN RKD4"/>
    <property type="match status" value="1"/>
</dbReference>
<dbReference type="GO" id="GO:0003677">
    <property type="term" value="F:DNA binding"/>
    <property type="evidence" value="ECO:0007669"/>
    <property type="project" value="UniProtKB-KW"/>
</dbReference>
<reference evidence="11" key="2">
    <citation type="submission" date="2012-11" db="EMBL/GenBank/DDBJ databases">
        <authorList>
            <person name="Kuo A."/>
            <person name="Curtis B.A."/>
            <person name="Tanifuji G."/>
            <person name="Burki F."/>
            <person name="Gruber A."/>
            <person name="Irimia M."/>
            <person name="Maruyama S."/>
            <person name="Arias M.C."/>
            <person name="Ball S.G."/>
            <person name="Gile G.H."/>
            <person name="Hirakawa Y."/>
            <person name="Hopkins J.F."/>
            <person name="Rensing S.A."/>
            <person name="Schmutz J."/>
            <person name="Symeonidi A."/>
            <person name="Elias M."/>
            <person name="Eveleigh R.J."/>
            <person name="Herman E.K."/>
            <person name="Klute M.J."/>
            <person name="Nakayama T."/>
            <person name="Obornik M."/>
            <person name="Reyes-Prieto A."/>
            <person name="Armbrust E.V."/>
            <person name="Aves S.J."/>
            <person name="Beiko R.G."/>
            <person name="Coutinho P."/>
            <person name="Dacks J.B."/>
            <person name="Durnford D.G."/>
            <person name="Fast N.M."/>
            <person name="Green B.R."/>
            <person name="Grisdale C."/>
            <person name="Hempe F."/>
            <person name="Henrissat B."/>
            <person name="Hoppner M.P."/>
            <person name="Ishida K.-I."/>
            <person name="Kim E."/>
            <person name="Koreny L."/>
            <person name="Kroth P.G."/>
            <person name="Liu Y."/>
            <person name="Malik S.-B."/>
            <person name="Maier U.G."/>
            <person name="McRose D."/>
            <person name="Mock T."/>
            <person name="Neilson J.A."/>
            <person name="Onodera N.T."/>
            <person name="Poole A.M."/>
            <person name="Pritham E.J."/>
            <person name="Richards T.A."/>
            <person name="Rocap G."/>
            <person name="Roy S.W."/>
            <person name="Sarai C."/>
            <person name="Schaack S."/>
            <person name="Shirato S."/>
            <person name="Slamovits C.H."/>
            <person name="Spencer D.F."/>
            <person name="Suzuki S."/>
            <person name="Worden A.Z."/>
            <person name="Zauner S."/>
            <person name="Barry K."/>
            <person name="Bell C."/>
            <person name="Bharti A.K."/>
            <person name="Crow J.A."/>
            <person name="Grimwood J."/>
            <person name="Kramer R."/>
            <person name="Lindquist E."/>
            <person name="Lucas S."/>
            <person name="Salamov A."/>
            <person name="McFadden G.I."/>
            <person name="Lane C.E."/>
            <person name="Keeling P.J."/>
            <person name="Gray M.W."/>
            <person name="Grigoriev I.V."/>
            <person name="Archibald J.M."/>
        </authorList>
    </citation>
    <scope>NUCLEOTIDE SEQUENCE</scope>
    <source>
        <strain evidence="11">CCMP2712</strain>
    </source>
</reference>
<reference evidence="10" key="3">
    <citation type="submission" date="2016-03" db="UniProtKB">
        <authorList>
            <consortium name="EnsemblProtists"/>
        </authorList>
    </citation>
    <scope>IDENTIFICATION</scope>
</reference>
<feature type="compositionally biased region" description="Polar residues" evidence="7">
    <location>
        <begin position="1"/>
        <end position="13"/>
    </location>
</feature>
<evidence type="ECO:0000256" key="3">
    <source>
        <dbReference type="ARBA" id="ARBA00023054"/>
    </source>
</evidence>
<comment type="function">
    <text evidence="1">Putative transcription factor.</text>
</comment>
<dbReference type="RefSeq" id="XP_005829799.1">
    <property type="nucleotide sequence ID" value="XM_005829742.1"/>
</dbReference>
<dbReference type="PANTHER" id="PTHR46373:SF2">
    <property type="entry name" value="RWP-RK DOMAIN-CONTAINING PROTEIN"/>
    <property type="match status" value="1"/>
</dbReference>
<gene>
    <name evidence="9" type="ORF">GUITHDRAFT_111189</name>
</gene>
<feature type="region of interest" description="Disordered" evidence="7">
    <location>
        <begin position="83"/>
        <end position="121"/>
    </location>
</feature>
<feature type="region of interest" description="Disordered" evidence="7">
    <location>
        <begin position="1"/>
        <end position="32"/>
    </location>
</feature>
<keyword evidence="4" id="KW-0238">DNA-binding</keyword>